<reference evidence="2 3" key="1">
    <citation type="journal article" date="2017" name="Mol. Biol. Evol.">
        <title>The 4-celled Tetrabaena socialis nuclear genome reveals the essential components for genetic control of cell number at the origin of multicellularity in the volvocine lineage.</title>
        <authorList>
            <person name="Featherston J."/>
            <person name="Arakaki Y."/>
            <person name="Hanschen E.R."/>
            <person name="Ferris P.J."/>
            <person name="Michod R.E."/>
            <person name="Olson B.J.S.C."/>
            <person name="Nozaki H."/>
            <person name="Durand P.M."/>
        </authorList>
    </citation>
    <scope>NUCLEOTIDE SEQUENCE [LARGE SCALE GENOMIC DNA]</scope>
    <source>
        <strain evidence="2 3">NIES-571</strain>
    </source>
</reference>
<feature type="region of interest" description="Disordered" evidence="1">
    <location>
        <begin position="1"/>
        <end position="37"/>
    </location>
</feature>
<feature type="region of interest" description="Disordered" evidence="1">
    <location>
        <begin position="114"/>
        <end position="135"/>
    </location>
</feature>
<accession>A0A2J8AJK0</accession>
<evidence type="ECO:0000313" key="2">
    <source>
        <dbReference type="EMBL" id="PNH12683.1"/>
    </source>
</evidence>
<protein>
    <submittedName>
        <fullName evidence="2">Uncharacterized protein</fullName>
    </submittedName>
</protein>
<organism evidence="2 3">
    <name type="scientific">Tetrabaena socialis</name>
    <dbReference type="NCBI Taxonomy" id="47790"/>
    <lineage>
        <taxon>Eukaryota</taxon>
        <taxon>Viridiplantae</taxon>
        <taxon>Chlorophyta</taxon>
        <taxon>core chlorophytes</taxon>
        <taxon>Chlorophyceae</taxon>
        <taxon>CS clade</taxon>
        <taxon>Chlamydomonadales</taxon>
        <taxon>Tetrabaenaceae</taxon>
        <taxon>Tetrabaena</taxon>
    </lineage>
</organism>
<keyword evidence="3" id="KW-1185">Reference proteome</keyword>
<dbReference type="Proteomes" id="UP000236333">
    <property type="component" value="Unassembled WGS sequence"/>
</dbReference>
<comment type="caution">
    <text evidence="2">The sequence shown here is derived from an EMBL/GenBank/DDBJ whole genome shotgun (WGS) entry which is preliminary data.</text>
</comment>
<feature type="compositionally biased region" description="Low complexity" evidence="1">
    <location>
        <begin position="114"/>
        <end position="124"/>
    </location>
</feature>
<feature type="non-terminal residue" evidence="2">
    <location>
        <position position="135"/>
    </location>
</feature>
<dbReference type="AlphaFoldDB" id="A0A2J8AJK0"/>
<feature type="compositionally biased region" description="Gly residues" evidence="1">
    <location>
        <begin position="24"/>
        <end position="37"/>
    </location>
</feature>
<proteinExistence type="predicted"/>
<gene>
    <name evidence="2" type="ORF">TSOC_000381</name>
</gene>
<evidence type="ECO:0000313" key="3">
    <source>
        <dbReference type="Proteomes" id="UP000236333"/>
    </source>
</evidence>
<evidence type="ECO:0000256" key="1">
    <source>
        <dbReference type="SAM" id="MobiDB-lite"/>
    </source>
</evidence>
<name>A0A2J8AJK0_9CHLO</name>
<sequence>MAEAQPGTDAAGDMEEQVADGASSSGGGRGGGGGGARRGGGLLTDLAALVADADAQVAGVAGHEPEAGSEAAYWADQLRGYHEALLPRFTSLLPEAPALAAAAASASAPATAVAASSSAADVAPSGGGAAADIKA</sequence>
<dbReference type="EMBL" id="PGGS01000005">
    <property type="protein sequence ID" value="PNH12683.1"/>
    <property type="molecule type" value="Genomic_DNA"/>
</dbReference>